<accession>A0A6A4HYT1</accession>
<dbReference type="EMBL" id="ML769423">
    <property type="protein sequence ID" value="KAE9403699.1"/>
    <property type="molecule type" value="Genomic_DNA"/>
</dbReference>
<evidence type="ECO:0000313" key="1">
    <source>
        <dbReference type="EMBL" id="KAE9403699.1"/>
    </source>
</evidence>
<gene>
    <name evidence="1" type="ORF">BT96DRAFT_482438</name>
</gene>
<proteinExistence type="predicted"/>
<dbReference type="AlphaFoldDB" id="A0A6A4HYT1"/>
<name>A0A6A4HYT1_9AGAR</name>
<reference evidence="1" key="1">
    <citation type="journal article" date="2019" name="Environ. Microbiol.">
        <title>Fungal ecological strategies reflected in gene transcription - a case study of two litter decomposers.</title>
        <authorList>
            <person name="Barbi F."/>
            <person name="Kohler A."/>
            <person name="Barry K."/>
            <person name="Baskaran P."/>
            <person name="Daum C."/>
            <person name="Fauchery L."/>
            <person name="Ihrmark K."/>
            <person name="Kuo A."/>
            <person name="LaButti K."/>
            <person name="Lipzen A."/>
            <person name="Morin E."/>
            <person name="Grigoriev I.V."/>
            <person name="Henrissat B."/>
            <person name="Lindahl B."/>
            <person name="Martin F."/>
        </authorList>
    </citation>
    <scope>NUCLEOTIDE SEQUENCE</scope>
    <source>
        <strain evidence="1">JB14</strain>
    </source>
</reference>
<keyword evidence="2" id="KW-1185">Reference proteome</keyword>
<protein>
    <submittedName>
        <fullName evidence="1">Uncharacterized protein</fullName>
    </submittedName>
</protein>
<evidence type="ECO:0000313" key="2">
    <source>
        <dbReference type="Proteomes" id="UP000799118"/>
    </source>
</evidence>
<sequence>MSSLLAANNNNGPRGHISWVFLSLHRSGAGAGPHSLLKSSCFDPSPLVALLIDAAVSKTRQPLKCKTMKNSNIGFSKW</sequence>
<dbReference type="Proteomes" id="UP000799118">
    <property type="component" value="Unassembled WGS sequence"/>
</dbReference>
<organism evidence="1 2">
    <name type="scientific">Gymnopus androsaceus JB14</name>
    <dbReference type="NCBI Taxonomy" id="1447944"/>
    <lineage>
        <taxon>Eukaryota</taxon>
        <taxon>Fungi</taxon>
        <taxon>Dikarya</taxon>
        <taxon>Basidiomycota</taxon>
        <taxon>Agaricomycotina</taxon>
        <taxon>Agaricomycetes</taxon>
        <taxon>Agaricomycetidae</taxon>
        <taxon>Agaricales</taxon>
        <taxon>Marasmiineae</taxon>
        <taxon>Omphalotaceae</taxon>
        <taxon>Gymnopus</taxon>
    </lineage>
</organism>